<reference evidence="17" key="1">
    <citation type="submission" date="2022-11" db="EMBL/GenBank/DDBJ databases">
        <authorList>
            <person name="Petersen C."/>
        </authorList>
    </citation>
    <scope>NUCLEOTIDE SEQUENCE</scope>
    <source>
        <strain evidence="17">IBT 30069</strain>
    </source>
</reference>
<dbReference type="InterPro" id="IPR019533">
    <property type="entry name" value="Peptidase_S26"/>
</dbReference>
<dbReference type="PANTHER" id="PTHR10806:SF6">
    <property type="entry name" value="SIGNAL PEPTIDASE COMPLEX CATALYTIC SUBUNIT SEC11"/>
    <property type="match status" value="1"/>
</dbReference>
<keyword evidence="12" id="KW-1133">Transmembrane helix</keyword>
<evidence type="ECO:0000256" key="9">
    <source>
        <dbReference type="ARBA" id="ARBA00022801"/>
    </source>
</evidence>
<evidence type="ECO:0000256" key="13">
    <source>
        <dbReference type="ARBA" id="ARBA00023136"/>
    </source>
</evidence>
<dbReference type="OrthoDB" id="10257561at2759"/>
<evidence type="ECO:0000256" key="6">
    <source>
        <dbReference type="ARBA" id="ARBA00021755"/>
    </source>
</evidence>
<dbReference type="PANTHER" id="PTHR10806">
    <property type="entry name" value="SIGNAL PEPTIDASE COMPLEX CATALYTIC SUBUNIT SEC11"/>
    <property type="match status" value="1"/>
</dbReference>
<evidence type="ECO:0000256" key="2">
    <source>
        <dbReference type="ARBA" id="ARBA00004648"/>
    </source>
</evidence>
<dbReference type="AlphaFoldDB" id="A0A9W9K4J2"/>
<evidence type="ECO:0000256" key="11">
    <source>
        <dbReference type="ARBA" id="ARBA00022968"/>
    </source>
</evidence>
<dbReference type="CDD" id="cd06530">
    <property type="entry name" value="S26_SPase_I"/>
    <property type="match status" value="1"/>
</dbReference>
<comment type="subcellular location">
    <subcellularLocation>
        <location evidence="2">Endoplasmic reticulum membrane</location>
        <topology evidence="2">Single-pass type II membrane protein</topology>
    </subcellularLocation>
</comment>
<dbReference type="EMBL" id="JAPQKH010000006">
    <property type="protein sequence ID" value="KAJ5092863.1"/>
    <property type="molecule type" value="Genomic_DNA"/>
</dbReference>
<dbReference type="InterPro" id="IPR001733">
    <property type="entry name" value="Peptidase_S26B"/>
</dbReference>
<dbReference type="GO" id="GO:0009003">
    <property type="term" value="F:signal peptidase activity"/>
    <property type="evidence" value="ECO:0007669"/>
    <property type="project" value="UniProtKB-EC"/>
</dbReference>
<keyword evidence="18" id="KW-1185">Reference proteome</keyword>
<keyword evidence="9" id="KW-0378">Hydrolase</keyword>
<dbReference type="InterPro" id="IPR019756">
    <property type="entry name" value="Pept_S26A_signal_pept_1_Ser-AS"/>
</dbReference>
<reference evidence="17" key="2">
    <citation type="journal article" date="2023" name="IMA Fungus">
        <title>Comparative genomic study of the Penicillium genus elucidates a diverse pangenome and 15 lateral gene transfer events.</title>
        <authorList>
            <person name="Petersen C."/>
            <person name="Sorensen T."/>
            <person name="Nielsen M.R."/>
            <person name="Sondergaard T.E."/>
            <person name="Sorensen J.L."/>
            <person name="Fitzpatrick D.A."/>
            <person name="Frisvad J.C."/>
            <person name="Nielsen K.L."/>
        </authorList>
    </citation>
    <scope>NUCLEOTIDE SEQUENCE</scope>
    <source>
        <strain evidence="17">IBT 30069</strain>
    </source>
</reference>
<evidence type="ECO:0000256" key="5">
    <source>
        <dbReference type="ARBA" id="ARBA00019685"/>
    </source>
</evidence>
<evidence type="ECO:0000313" key="17">
    <source>
        <dbReference type="EMBL" id="KAJ5092863.1"/>
    </source>
</evidence>
<dbReference type="SUPFAM" id="SSF51306">
    <property type="entry name" value="LexA/Signal peptidase"/>
    <property type="match status" value="1"/>
</dbReference>
<dbReference type="GO" id="GO:0006465">
    <property type="term" value="P:signal peptide processing"/>
    <property type="evidence" value="ECO:0007669"/>
    <property type="project" value="InterPro"/>
</dbReference>
<dbReference type="EC" id="3.4.21.89" evidence="4"/>
<comment type="similarity">
    <text evidence="3">Belongs to the peptidase S26B family.</text>
</comment>
<dbReference type="PROSITE" id="PS00501">
    <property type="entry name" value="SPASE_I_1"/>
    <property type="match status" value="1"/>
</dbReference>
<evidence type="ECO:0000256" key="1">
    <source>
        <dbReference type="ARBA" id="ARBA00000677"/>
    </source>
</evidence>
<organism evidence="17 18">
    <name type="scientific">Penicillium angulare</name>
    <dbReference type="NCBI Taxonomy" id="116970"/>
    <lineage>
        <taxon>Eukaryota</taxon>
        <taxon>Fungi</taxon>
        <taxon>Dikarya</taxon>
        <taxon>Ascomycota</taxon>
        <taxon>Pezizomycotina</taxon>
        <taxon>Eurotiomycetes</taxon>
        <taxon>Eurotiomycetidae</taxon>
        <taxon>Eurotiales</taxon>
        <taxon>Aspergillaceae</taxon>
        <taxon>Penicillium</taxon>
    </lineage>
</organism>
<dbReference type="GO" id="GO:0005787">
    <property type="term" value="C:signal peptidase complex"/>
    <property type="evidence" value="ECO:0007669"/>
    <property type="project" value="TreeGrafter"/>
</dbReference>
<evidence type="ECO:0000256" key="15">
    <source>
        <dbReference type="ARBA" id="ARBA00045533"/>
    </source>
</evidence>
<comment type="catalytic activity">
    <reaction evidence="1">
        <text>Cleavage of hydrophobic, N-terminal signal or leader sequences from secreted and periplasmic proteins.</text>
        <dbReference type="EC" id="3.4.21.89"/>
    </reaction>
</comment>
<evidence type="ECO:0000256" key="8">
    <source>
        <dbReference type="ARBA" id="ARBA00022692"/>
    </source>
</evidence>
<dbReference type="Proteomes" id="UP001149165">
    <property type="component" value="Unassembled WGS sequence"/>
</dbReference>
<evidence type="ECO:0000256" key="16">
    <source>
        <dbReference type="ARBA" id="ARBA00047037"/>
    </source>
</evidence>
<comment type="subunit">
    <text evidence="16">Component of the signal peptidase complex (SPC) composed of a catalytic subunit SEC11 and three accessory subunits SPC1, SPC2 and SPC3. The complex induces a local thinning of the ER membrane which is used to measure the length of the signal peptide (SP) h-region of protein substrates. This ensures the selectivity of the complex towards h-regions shorter than 18-20 amino acids. SPC associates with the translocon complex.</text>
</comment>
<comment type="function">
    <text evidence="15">Catalytic component of the signal peptidase complex (SPC) which catalyzes the cleavage of N-terminal signal sequences from nascent proteins as they are translocated into the lumen of the endoplasmic reticulum. Specifically cleaves N-terminal signal peptides that contain a hydrophobic alpha-helix (h-region) shorter than 18-20 amino acids.</text>
</comment>
<dbReference type="InterPro" id="IPR036286">
    <property type="entry name" value="LexA/Signal_pep-like_sf"/>
</dbReference>
<comment type="caution">
    <text evidence="17">The sequence shown here is derived from an EMBL/GenBank/DDBJ whole genome shotgun (WGS) entry which is preliminary data.</text>
</comment>
<keyword evidence="11" id="KW-0735">Signal-anchor</keyword>
<dbReference type="NCBIfam" id="TIGR02228">
    <property type="entry name" value="sigpep_I_arch"/>
    <property type="match status" value="1"/>
</dbReference>
<evidence type="ECO:0000256" key="14">
    <source>
        <dbReference type="ARBA" id="ARBA00033305"/>
    </source>
</evidence>
<name>A0A9W9K4J2_9EURO</name>
<evidence type="ECO:0000256" key="12">
    <source>
        <dbReference type="ARBA" id="ARBA00022989"/>
    </source>
</evidence>
<protein>
    <recommendedName>
        <fullName evidence="5">Signal peptidase complex catalytic subunit SEC11</fullName>
        <ecNumber evidence="4">3.4.21.89</ecNumber>
    </recommendedName>
    <alternativeName>
        <fullName evidence="14">Signal peptidase I</fullName>
    </alternativeName>
    <alternativeName>
        <fullName evidence="6">Signal peptidase complex catalytic subunit sec11</fullName>
    </alternativeName>
</protein>
<keyword evidence="8" id="KW-0812">Transmembrane</keyword>
<proteinExistence type="inferred from homology"/>
<sequence>MLSALSSGATNVRQTIAQVLNFALVLSTAFMLWKSLSIFSASSSPIVVVLSGSMEPAFQRGDLLFLWNRSPRAEVGEVVVYNVRGKDIPYEPNRPYHIDSVPSLTLASIVHRVVRTFPEVDASNKVKEITVDTTPNTHMLLTKGDNNLADDVELYARGQDHLDREADIVGSVRGYIPMVGYVTIMLSEHPWLKTVLLGMMGLMVMLQRE</sequence>
<keyword evidence="10" id="KW-0256">Endoplasmic reticulum</keyword>
<evidence type="ECO:0000256" key="7">
    <source>
        <dbReference type="ARBA" id="ARBA00022670"/>
    </source>
</evidence>
<evidence type="ECO:0000256" key="3">
    <source>
        <dbReference type="ARBA" id="ARBA00011035"/>
    </source>
</evidence>
<accession>A0A9W9K4J2</accession>
<keyword evidence="13" id="KW-0472">Membrane</keyword>
<keyword evidence="7" id="KW-0645">Protease</keyword>
<evidence type="ECO:0000256" key="4">
    <source>
        <dbReference type="ARBA" id="ARBA00013208"/>
    </source>
</evidence>
<evidence type="ECO:0000313" key="18">
    <source>
        <dbReference type="Proteomes" id="UP001149165"/>
    </source>
</evidence>
<dbReference type="GO" id="GO:0004252">
    <property type="term" value="F:serine-type endopeptidase activity"/>
    <property type="evidence" value="ECO:0007669"/>
    <property type="project" value="InterPro"/>
</dbReference>
<evidence type="ECO:0000256" key="10">
    <source>
        <dbReference type="ARBA" id="ARBA00022824"/>
    </source>
</evidence>
<gene>
    <name evidence="17" type="ORF">N7456_008724</name>
</gene>